<evidence type="ECO:0000313" key="1">
    <source>
        <dbReference type="EMBL" id="KZO94345.1"/>
    </source>
</evidence>
<keyword evidence="2" id="KW-1185">Reference proteome</keyword>
<accession>A0A167K7E6</accession>
<dbReference type="AlphaFoldDB" id="A0A167K7E6"/>
<protein>
    <submittedName>
        <fullName evidence="1">Uncharacterized protein</fullName>
    </submittedName>
</protein>
<proteinExistence type="predicted"/>
<dbReference type="Proteomes" id="UP000076738">
    <property type="component" value="Unassembled WGS sequence"/>
</dbReference>
<sequence length="489" mass="55215">MSPGYVFKRNEGELDIFISFRAAQDSTNATDTGDGSTSLITYHAVLTLDAFNTRNKLEHSVVPIASDGQWVCFSQYEEHSLAHVRLIDQSDTRVVPLEMTVLHGKTSGYFTSQQLYLVSDELPDVQGFDIHKIKNWSIGEPAIPSTVTMGLEAIPLENKVFTSAKFGWTMAMWQQDSIKLYRESPDRRTGPVLWTSIEMQHDYFVSDFCVSMEHNILLILSHRKNSKEPTTIRMVTLPAESGSDSPSEEWIITELDSRDILRHCNFIAVSSKEKVILMTRTEGCWYARLECIKSSESRIAPPILSLGPESFPKYDLDRVTAVPSLEAVQPALMSPVVSVMEDDLPEDFLAGEELETVESDWLVHPLGGASVHRIAYGISLDVTLLMAHVDGQTTHFIGAATTSRSTVRYYAMAVYERYSKDLSQRYICYWSDKSWYQAWIRLVRRSAIGRLPDVDRLHQAIAEHDDYSILKDVTADTTERQLAALRLGL</sequence>
<organism evidence="1 2">
    <name type="scientific">Calocera viscosa (strain TUFC12733)</name>
    <dbReference type="NCBI Taxonomy" id="1330018"/>
    <lineage>
        <taxon>Eukaryota</taxon>
        <taxon>Fungi</taxon>
        <taxon>Dikarya</taxon>
        <taxon>Basidiomycota</taxon>
        <taxon>Agaricomycotina</taxon>
        <taxon>Dacrymycetes</taxon>
        <taxon>Dacrymycetales</taxon>
        <taxon>Dacrymycetaceae</taxon>
        <taxon>Calocera</taxon>
    </lineage>
</organism>
<name>A0A167K7E6_CALVF</name>
<gene>
    <name evidence="1" type="ORF">CALVIDRAFT_565710</name>
</gene>
<dbReference type="EMBL" id="KV417295">
    <property type="protein sequence ID" value="KZO94345.1"/>
    <property type="molecule type" value="Genomic_DNA"/>
</dbReference>
<evidence type="ECO:0000313" key="2">
    <source>
        <dbReference type="Proteomes" id="UP000076738"/>
    </source>
</evidence>
<reference evidence="1 2" key="1">
    <citation type="journal article" date="2016" name="Mol. Biol. Evol.">
        <title>Comparative Genomics of Early-Diverging Mushroom-Forming Fungi Provides Insights into the Origins of Lignocellulose Decay Capabilities.</title>
        <authorList>
            <person name="Nagy L.G."/>
            <person name="Riley R."/>
            <person name="Tritt A."/>
            <person name="Adam C."/>
            <person name="Daum C."/>
            <person name="Floudas D."/>
            <person name="Sun H."/>
            <person name="Yadav J.S."/>
            <person name="Pangilinan J."/>
            <person name="Larsson K.H."/>
            <person name="Matsuura K."/>
            <person name="Barry K."/>
            <person name="Labutti K."/>
            <person name="Kuo R."/>
            <person name="Ohm R.A."/>
            <person name="Bhattacharya S.S."/>
            <person name="Shirouzu T."/>
            <person name="Yoshinaga Y."/>
            <person name="Martin F.M."/>
            <person name="Grigoriev I.V."/>
            <person name="Hibbett D.S."/>
        </authorList>
    </citation>
    <scope>NUCLEOTIDE SEQUENCE [LARGE SCALE GENOMIC DNA]</scope>
    <source>
        <strain evidence="1 2">TUFC12733</strain>
    </source>
</reference>